<feature type="region of interest" description="Disordered" evidence="8">
    <location>
        <begin position="484"/>
        <end position="574"/>
    </location>
</feature>
<dbReference type="GO" id="GO:0003676">
    <property type="term" value="F:nucleic acid binding"/>
    <property type="evidence" value="ECO:0007669"/>
    <property type="project" value="InterPro"/>
</dbReference>
<dbReference type="Pfam" id="PF00271">
    <property type="entry name" value="Helicase_C"/>
    <property type="match status" value="1"/>
</dbReference>
<comment type="similarity">
    <text evidence="7">Belongs to the DEAD box helicase family.</text>
</comment>
<protein>
    <recommendedName>
        <fullName evidence="1">RNA helicase</fullName>
        <ecNumber evidence="1">3.6.4.13</ecNumber>
    </recommendedName>
</protein>
<dbReference type="PROSITE" id="PS51194">
    <property type="entry name" value="HELICASE_CTER"/>
    <property type="match status" value="1"/>
</dbReference>
<sequence length="574" mass="63160">MTDGHWDTPGEGEAQVNGADARAEEGATEVSDEEAMPSKPFYAMAKRWQEGEADEDLETELYGDVNLIDVEQFESIAVKVYGEDQPEAMKSFEDYPWHETLKANIGLMKYKSPMPIQQYGIPVLLAGRDLMGCAQTGSGKTAAYVLPILQKMLKKGKDKLRGGPELLQGRGVTATPFAVVLAPTRELCAQIFDDIRKFAYRTWVRPFALYGGVKTRETMDFLDQHGCDFLVATPGRLKDMLQRKKISFAKVKFLVIDEADRMLDMGFEADIEELIKRTDMPQDESRQTAMFSATFPKDVRRLGREYLGDLILLTVGTVGKIPASLHQQILFVEDGEKRDKLLELLWGQEAQLTLIFASTKKMVDHLDDFLYSKEFPVTSIHAGRDQKEREDALTAFRSNIKLIMVATDVLGRGMDIPNVSHVIQYDLPKGIDDYIHRIGRTARAGHEGKATSFYNDSNRDLAADITALLKDDEIPEFLQEFVSAETKEQRSHEELREEDLEGPLERERPAADTGESGGGDWAAEGNAGGGDWASSAAEPGEGGGGDWNGGGGGGGADGDDWNAGGDAGGDAGGW</sequence>
<evidence type="ECO:0000256" key="8">
    <source>
        <dbReference type="SAM" id="MobiDB-lite"/>
    </source>
</evidence>
<feature type="compositionally biased region" description="Gly residues" evidence="8">
    <location>
        <begin position="565"/>
        <end position="574"/>
    </location>
</feature>
<feature type="compositionally biased region" description="Gly residues" evidence="8">
    <location>
        <begin position="515"/>
        <end position="531"/>
    </location>
</feature>
<dbReference type="InterPro" id="IPR014001">
    <property type="entry name" value="Helicase_ATP-bd"/>
</dbReference>
<evidence type="ECO:0000259" key="9">
    <source>
        <dbReference type="PROSITE" id="PS51192"/>
    </source>
</evidence>
<evidence type="ECO:0000259" key="11">
    <source>
        <dbReference type="PROSITE" id="PS51195"/>
    </source>
</evidence>
<dbReference type="SMART" id="SM00490">
    <property type="entry name" value="HELICc"/>
    <property type="match status" value="1"/>
</dbReference>
<accession>A0AAD5SAL8</accession>
<name>A0AAD5SAL8_9FUNG</name>
<dbReference type="InterPro" id="IPR014014">
    <property type="entry name" value="RNA_helicase_DEAD_Q_motif"/>
</dbReference>
<evidence type="ECO:0000256" key="3">
    <source>
        <dbReference type="ARBA" id="ARBA00022801"/>
    </source>
</evidence>
<dbReference type="InterPro" id="IPR000629">
    <property type="entry name" value="RNA-helicase_DEAD-box_CS"/>
</dbReference>
<dbReference type="InterPro" id="IPR011545">
    <property type="entry name" value="DEAD/DEAH_box_helicase_dom"/>
</dbReference>
<dbReference type="GO" id="GO:0005524">
    <property type="term" value="F:ATP binding"/>
    <property type="evidence" value="ECO:0007669"/>
    <property type="project" value="UniProtKB-KW"/>
</dbReference>
<feature type="compositionally biased region" description="Gly residues" evidence="8">
    <location>
        <begin position="540"/>
        <end position="556"/>
    </location>
</feature>
<keyword evidence="4 7" id="KW-0347">Helicase</keyword>
<evidence type="ECO:0000256" key="2">
    <source>
        <dbReference type="ARBA" id="ARBA00022741"/>
    </source>
</evidence>
<dbReference type="EC" id="3.6.4.13" evidence="1"/>
<dbReference type="SMART" id="SM00487">
    <property type="entry name" value="DEXDc"/>
    <property type="match status" value="1"/>
</dbReference>
<dbReference type="SUPFAM" id="SSF52540">
    <property type="entry name" value="P-loop containing nucleoside triphosphate hydrolases"/>
    <property type="match status" value="1"/>
</dbReference>
<evidence type="ECO:0000313" key="12">
    <source>
        <dbReference type="EMBL" id="KAJ3050877.1"/>
    </source>
</evidence>
<dbReference type="AlphaFoldDB" id="A0AAD5SAL8"/>
<evidence type="ECO:0000256" key="7">
    <source>
        <dbReference type="RuleBase" id="RU000492"/>
    </source>
</evidence>
<gene>
    <name evidence="12" type="primary">DED1_5</name>
    <name evidence="12" type="ORF">HK097_008142</name>
</gene>
<dbReference type="PROSITE" id="PS51195">
    <property type="entry name" value="Q_MOTIF"/>
    <property type="match status" value="1"/>
</dbReference>
<dbReference type="Proteomes" id="UP001212841">
    <property type="component" value="Unassembled WGS sequence"/>
</dbReference>
<feature type="region of interest" description="Disordered" evidence="8">
    <location>
        <begin position="1"/>
        <end position="37"/>
    </location>
</feature>
<dbReference type="Gene3D" id="3.40.50.300">
    <property type="entry name" value="P-loop containing nucleotide triphosphate hydrolases"/>
    <property type="match status" value="2"/>
</dbReference>
<dbReference type="PROSITE" id="PS51192">
    <property type="entry name" value="HELICASE_ATP_BIND_1"/>
    <property type="match status" value="1"/>
</dbReference>
<dbReference type="EMBL" id="JADGJD010000460">
    <property type="protein sequence ID" value="KAJ3050877.1"/>
    <property type="molecule type" value="Genomic_DNA"/>
</dbReference>
<dbReference type="PROSITE" id="PS00039">
    <property type="entry name" value="DEAD_ATP_HELICASE"/>
    <property type="match status" value="1"/>
</dbReference>
<proteinExistence type="inferred from homology"/>
<evidence type="ECO:0000256" key="5">
    <source>
        <dbReference type="ARBA" id="ARBA00022840"/>
    </source>
</evidence>
<dbReference type="InterPro" id="IPR027417">
    <property type="entry name" value="P-loop_NTPase"/>
</dbReference>
<feature type="domain" description="DEAD-box RNA helicase Q" evidence="11">
    <location>
        <begin position="90"/>
        <end position="118"/>
    </location>
</feature>
<comment type="caution">
    <text evidence="12">The sequence shown here is derived from an EMBL/GenBank/DDBJ whole genome shotgun (WGS) entry which is preliminary data.</text>
</comment>
<keyword evidence="3 7" id="KW-0378">Hydrolase</keyword>
<dbReference type="InterPro" id="IPR001650">
    <property type="entry name" value="Helicase_C-like"/>
</dbReference>
<feature type="domain" description="Helicase C-terminal" evidence="10">
    <location>
        <begin position="337"/>
        <end position="494"/>
    </location>
</feature>
<reference evidence="12" key="1">
    <citation type="submission" date="2020-05" db="EMBL/GenBank/DDBJ databases">
        <title>Phylogenomic resolution of chytrid fungi.</title>
        <authorList>
            <person name="Stajich J.E."/>
            <person name="Amses K."/>
            <person name="Simmons R."/>
            <person name="Seto K."/>
            <person name="Myers J."/>
            <person name="Bonds A."/>
            <person name="Quandt C.A."/>
            <person name="Barry K."/>
            <person name="Liu P."/>
            <person name="Grigoriev I."/>
            <person name="Longcore J.E."/>
            <person name="James T.Y."/>
        </authorList>
    </citation>
    <scope>NUCLEOTIDE SEQUENCE</scope>
    <source>
        <strain evidence="12">JEL0318</strain>
    </source>
</reference>
<keyword evidence="2 7" id="KW-0547">Nucleotide-binding</keyword>
<evidence type="ECO:0000259" key="10">
    <source>
        <dbReference type="PROSITE" id="PS51194"/>
    </source>
</evidence>
<dbReference type="CDD" id="cd18787">
    <property type="entry name" value="SF2_C_DEAD"/>
    <property type="match status" value="1"/>
</dbReference>
<keyword evidence="13" id="KW-1185">Reference proteome</keyword>
<evidence type="ECO:0000256" key="6">
    <source>
        <dbReference type="PROSITE-ProRule" id="PRU00552"/>
    </source>
</evidence>
<evidence type="ECO:0000313" key="13">
    <source>
        <dbReference type="Proteomes" id="UP001212841"/>
    </source>
</evidence>
<dbReference type="PANTHER" id="PTHR47958">
    <property type="entry name" value="ATP-DEPENDENT RNA HELICASE DBP3"/>
    <property type="match status" value="1"/>
</dbReference>
<feature type="compositionally biased region" description="Basic and acidic residues" evidence="8">
    <location>
        <begin position="485"/>
        <end position="495"/>
    </location>
</feature>
<evidence type="ECO:0000256" key="1">
    <source>
        <dbReference type="ARBA" id="ARBA00012552"/>
    </source>
</evidence>
<evidence type="ECO:0000256" key="4">
    <source>
        <dbReference type="ARBA" id="ARBA00022806"/>
    </source>
</evidence>
<dbReference type="GO" id="GO:0003724">
    <property type="term" value="F:RNA helicase activity"/>
    <property type="evidence" value="ECO:0007669"/>
    <property type="project" value="UniProtKB-EC"/>
</dbReference>
<keyword evidence="5 7" id="KW-0067">ATP-binding</keyword>
<feature type="short sequence motif" description="Q motif" evidence="6">
    <location>
        <begin position="90"/>
        <end position="118"/>
    </location>
</feature>
<dbReference type="Pfam" id="PF00270">
    <property type="entry name" value="DEAD"/>
    <property type="match status" value="1"/>
</dbReference>
<organism evidence="12 13">
    <name type="scientific">Rhizophlyctis rosea</name>
    <dbReference type="NCBI Taxonomy" id="64517"/>
    <lineage>
        <taxon>Eukaryota</taxon>
        <taxon>Fungi</taxon>
        <taxon>Fungi incertae sedis</taxon>
        <taxon>Chytridiomycota</taxon>
        <taxon>Chytridiomycota incertae sedis</taxon>
        <taxon>Chytridiomycetes</taxon>
        <taxon>Rhizophlyctidales</taxon>
        <taxon>Rhizophlyctidaceae</taxon>
        <taxon>Rhizophlyctis</taxon>
    </lineage>
</organism>
<feature type="domain" description="Helicase ATP-binding" evidence="9">
    <location>
        <begin position="121"/>
        <end position="313"/>
    </location>
</feature>
<feature type="compositionally biased region" description="Acidic residues" evidence="8">
    <location>
        <begin position="26"/>
        <end position="35"/>
    </location>
</feature>
<dbReference type="GO" id="GO:0016787">
    <property type="term" value="F:hydrolase activity"/>
    <property type="evidence" value="ECO:0007669"/>
    <property type="project" value="UniProtKB-KW"/>
</dbReference>